<dbReference type="EMBL" id="MORL01000001">
    <property type="protein sequence ID" value="OIN61047.1"/>
    <property type="molecule type" value="Genomic_DNA"/>
</dbReference>
<evidence type="ECO:0000256" key="5">
    <source>
        <dbReference type="PIRSR" id="PIRSR018168-1"/>
    </source>
</evidence>
<reference evidence="10 11" key="1">
    <citation type="submission" date="2016-10" db="EMBL/GenBank/DDBJ databases">
        <title>Arsenicibacter rosenii gen. nov., sp. nov., an efficient arsenic-methylating bacterium isolated from an arsenic-contaminated paddy soil.</title>
        <authorList>
            <person name="Huang K."/>
        </authorList>
    </citation>
    <scope>NUCLEOTIDE SEQUENCE [LARGE SCALE GENOMIC DNA]</scope>
    <source>
        <strain evidence="10 11">SM-1</strain>
    </source>
</reference>
<feature type="active site" description="Nucleophile" evidence="5 8">
    <location>
        <position position="297"/>
    </location>
</feature>
<evidence type="ECO:0000256" key="4">
    <source>
        <dbReference type="PIRNR" id="PIRNR018168"/>
    </source>
</evidence>
<feature type="domain" description="GH26" evidence="9">
    <location>
        <begin position="31"/>
        <end position="366"/>
    </location>
</feature>
<evidence type="ECO:0000256" key="7">
    <source>
        <dbReference type="PIRSR" id="PIRSR018168-3"/>
    </source>
</evidence>
<dbReference type="InterPro" id="IPR022790">
    <property type="entry name" value="GH26_dom"/>
</dbReference>
<dbReference type="OrthoDB" id="9816550at2"/>
<dbReference type="InterPro" id="IPR016714">
    <property type="entry name" value="MANB/E"/>
</dbReference>
<dbReference type="PANTHER" id="PTHR40079:SF4">
    <property type="entry name" value="GH26 DOMAIN-CONTAINING PROTEIN-RELATED"/>
    <property type="match status" value="1"/>
</dbReference>
<sequence>MKHTLLMVLLGWLPIAESCAGPSLIDKDATKETVALYKNLHKLSRKHTLFGHQHAMEYGHGWFGDADRSDVKSVTGSHPAVIGVDFSGLSGRSEREIGVNLEKLRKTIADTYNRGGITTVAWHFTNPVTPQTGFYWKDGASAPAVRNLIPGGSQHEVYKSILKTVARLANSTRGADGKLVPMIFRPYHEQDGNWFWWGRPHCTAEEFTGLWRFTVGYLRDSLHVHNFIYAFSPDCLFTTEQQYLERYPGDDFVDMVGIDDYADFGRNGRYNLEAGVQKLRIVSDYARKAGKLAAFTETGLESIPDVTWWTEKLLPALQAEGVRMAYVLVWRNDTRSPTHFYAPYPGQASEADFKRFYADPFTLFEADLPKVYRRSFLGL</sequence>
<dbReference type="AlphaFoldDB" id="A0A1S2VQI4"/>
<evidence type="ECO:0000256" key="1">
    <source>
        <dbReference type="ARBA" id="ARBA00007754"/>
    </source>
</evidence>
<dbReference type="Gene3D" id="3.20.20.80">
    <property type="entry name" value="Glycosidases"/>
    <property type="match status" value="1"/>
</dbReference>
<dbReference type="PRINTS" id="PR00739">
    <property type="entry name" value="GLHYDRLASE26"/>
</dbReference>
<evidence type="ECO:0000256" key="2">
    <source>
        <dbReference type="ARBA" id="ARBA00022801"/>
    </source>
</evidence>
<dbReference type="EC" id="3.2.1.78" evidence="4"/>
<dbReference type="InterPro" id="IPR017853">
    <property type="entry name" value="GH"/>
</dbReference>
<evidence type="ECO:0000313" key="10">
    <source>
        <dbReference type="EMBL" id="OIN61047.1"/>
    </source>
</evidence>
<comment type="subcellular location">
    <subcellularLocation>
        <location evidence="4">Secreted</location>
    </subcellularLocation>
</comment>
<keyword evidence="4" id="KW-0964">Secreted</keyword>
<comment type="caution">
    <text evidence="10">The sequence shown here is derived from an EMBL/GenBank/DDBJ whole genome shotgun (WGS) entry which is preliminary data.</text>
</comment>
<feature type="site" description="Plays an important role in maintaining the position of the catalytic nucleophile" evidence="7">
    <location>
        <position position="188"/>
    </location>
</feature>
<dbReference type="GO" id="GO:0016985">
    <property type="term" value="F:mannan endo-1,4-beta-mannosidase activity"/>
    <property type="evidence" value="ECO:0007669"/>
    <property type="project" value="UniProtKB-UniRule"/>
</dbReference>
<evidence type="ECO:0000256" key="8">
    <source>
        <dbReference type="PROSITE-ProRule" id="PRU01100"/>
    </source>
</evidence>
<accession>A0A1S2VQI4</accession>
<dbReference type="RefSeq" id="WP_071501552.1">
    <property type="nucleotide sequence ID" value="NZ_MORL01000001.1"/>
</dbReference>
<organism evidence="10 11">
    <name type="scientific">Arsenicibacter rosenii</name>
    <dbReference type="NCBI Taxonomy" id="1750698"/>
    <lineage>
        <taxon>Bacteria</taxon>
        <taxon>Pseudomonadati</taxon>
        <taxon>Bacteroidota</taxon>
        <taxon>Cytophagia</taxon>
        <taxon>Cytophagales</taxon>
        <taxon>Spirosomataceae</taxon>
        <taxon>Arsenicibacter</taxon>
    </lineage>
</organism>
<feature type="active site" description="Proton donor" evidence="5 8">
    <location>
        <position position="189"/>
    </location>
</feature>
<dbReference type="PROSITE" id="PS51764">
    <property type="entry name" value="GH26"/>
    <property type="match status" value="1"/>
</dbReference>
<dbReference type="PANTHER" id="PTHR40079">
    <property type="entry name" value="MANNAN ENDO-1,4-BETA-MANNOSIDASE E-RELATED"/>
    <property type="match status" value="1"/>
</dbReference>
<keyword evidence="11" id="KW-1185">Reference proteome</keyword>
<evidence type="ECO:0000313" key="11">
    <source>
        <dbReference type="Proteomes" id="UP000181790"/>
    </source>
</evidence>
<dbReference type="PIRSF" id="PIRSF018168">
    <property type="entry name" value="Mannan-1_4-beta-mannosidase"/>
    <property type="match status" value="1"/>
</dbReference>
<feature type="binding site" evidence="6">
    <location>
        <position position="123"/>
    </location>
    <ligand>
        <name>substrate</name>
    </ligand>
</feature>
<evidence type="ECO:0000256" key="6">
    <source>
        <dbReference type="PIRSR" id="PIRSR018168-2"/>
    </source>
</evidence>
<feature type="binding site" evidence="6">
    <location>
        <position position="261"/>
    </location>
    <ligand>
        <name>substrate</name>
    </ligand>
</feature>
<protein>
    <recommendedName>
        <fullName evidence="4">Mannan endo-1,4-beta-mannosidase</fullName>
        <ecNumber evidence="4">3.2.1.78</ecNumber>
    </recommendedName>
</protein>
<comment type="catalytic activity">
    <reaction evidence="4">
        <text>Random hydrolysis of (1-&gt;4)-beta-D-mannosidic linkages in mannans, galactomannans and glucomannans.</text>
        <dbReference type="EC" id="3.2.1.78"/>
    </reaction>
</comment>
<gene>
    <name evidence="10" type="ORF">BLX24_02940</name>
</gene>
<keyword evidence="3 4" id="KW-0326">Glycosidase</keyword>
<name>A0A1S2VQI4_9BACT</name>
<dbReference type="GO" id="GO:0006080">
    <property type="term" value="P:substituted mannan metabolic process"/>
    <property type="evidence" value="ECO:0007669"/>
    <property type="project" value="UniProtKB-UniRule"/>
</dbReference>
<evidence type="ECO:0000259" key="9">
    <source>
        <dbReference type="PROSITE" id="PS51764"/>
    </source>
</evidence>
<keyword evidence="2 4" id="KW-0378">Hydrolase</keyword>
<evidence type="ECO:0000256" key="3">
    <source>
        <dbReference type="ARBA" id="ARBA00023295"/>
    </source>
</evidence>
<dbReference type="SUPFAM" id="SSF51445">
    <property type="entry name" value="(Trans)glycosidases"/>
    <property type="match status" value="1"/>
</dbReference>
<dbReference type="Pfam" id="PF02156">
    <property type="entry name" value="Glyco_hydro_26"/>
    <property type="match status" value="1"/>
</dbReference>
<dbReference type="Proteomes" id="UP000181790">
    <property type="component" value="Unassembled WGS sequence"/>
</dbReference>
<dbReference type="GO" id="GO:0005576">
    <property type="term" value="C:extracellular region"/>
    <property type="evidence" value="ECO:0007669"/>
    <property type="project" value="UniProtKB-SubCell"/>
</dbReference>
<feature type="binding site" evidence="6">
    <location>
        <position position="194"/>
    </location>
    <ligand>
        <name>substrate</name>
    </ligand>
</feature>
<dbReference type="InterPro" id="IPR000805">
    <property type="entry name" value="Glyco_hydro_26"/>
</dbReference>
<proteinExistence type="inferred from homology"/>
<comment type="similarity">
    <text evidence="1 4 8">Belongs to the glycosyl hydrolase 26 family.</text>
</comment>
<keyword evidence="4" id="KW-0119">Carbohydrate metabolism</keyword>